<dbReference type="Gene3D" id="3.90.870.10">
    <property type="entry name" value="DHBP synthase"/>
    <property type="match status" value="1"/>
</dbReference>
<organism evidence="13">
    <name type="scientific">marine metagenome</name>
    <dbReference type="NCBI Taxonomy" id="408172"/>
    <lineage>
        <taxon>unclassified sequences</taxon>
        <taxon>metagenomes</taxon>
        <taxon>ecological metagenomes</taxon>
    </lineage>
</organism>
<evidence type="ECO:0000256" key="2">
    <source>
        <dbReference type="ARBA" id="ARBA00007663"/>
    </source>
</evidence>
<evidence type="ECO:0000256" key="11">
    <source>
        <dbReference type="ARBA" id="ARBA00048366"/>
    </source>
</evidence>
<dbReference type="SUPFAM" id="SSF55821">
    <property type="entry name" value="YrdC/RibB"/>
    <property type="match status" value="1"/>
</dbReference>
<proteinExistence type="inferred from homology"/>
<keyword evidence="7" id="KW-0548">Nucleotidyltransferase</keyword>
<evidence type="ECO:0000256" key="5">
    <source>
        <dbReference type="ARBA" id="ARBA00022679"/>
    </source>
</evidence>
<evidence type="ECO:0000256" key="10">
    <source>
        <dbReference type="ARBA" id="ARBA00029774"/>
    </source>
</evidence>
<evidence type="ECO:0000256" key="4">
    <source>
        <dbReference type="ARBA" id="ARBA00022490"/>
    </source>
</evidence>
<dbReference type="EMBL" id="UINC01148024">
    <property type="protein sequence ID" value="SVD39679.1"/>
    <property type="molecule type" value="Genomic_DNA"/>
</dbReference>
<evidence type="ECO:0000256" key="7">
    <source>
        <dbReference type="ARBA" id="ARBA00022695"/>
    </source>
</evidence>
<dbReference type="GO" id="GO:0061710">
    <property type="term" value="F:L-threonylcarbamoyladenylate synthase"/>
    <property type="evidence" value="ECO:0007669"/>
    <property type="project" value="UniProtKB-EC"/>
</dbReference>
<keyword evidence="5" id="KW-0808">Transferase</keyword>
<keyword evidence="8" id="KW-0547">Nucleotide-binding</keyword>
<dbReference type="InterPro" id="IPR006070">
    <property type="entry name" value="Sua5-like_dom"/>
</dbReference>
<dbReference type="GO" id="GO:0000049">
    <property type="term" value="F:tRNA binding"/>
    <property type="evidence" value="ECO:0007669"/>
    <property type="project" value="TreeGrafter"/>
</dbReference>
<protein>
    <recommendedName>
        <fullName evidence="10">L-threonylcarbamoyladenylate synthase</fullName>
        <ecNumber evidence="3">2.7.7.87</ecNumber>
    </recommendedName>
    <alternativeName>
        <fullName evidence="10">L-threonylcarbamoyladenylate synthase</fullName>
    </alternativeName>
</protein>
<feature type="domain" description="YrdC-like" evidence="12">
    <location>
        <begin position="7"/>
        <end position="189"/>
    </location>
</feature>
<comment type="catalytic activity">
    <reaction evidence="11">
        <text>L-threonine + hydrogencarbonate + ATP = L-threonylcarbamoyladenylate + diphosphate + H2O</text>
        <dbReference type="Rhea" id="RHEA:36407"/>
        <dbReference type="ChEBI" id="CHEBI:15377"/>
        <dbReference type="ChEBI" id="CHEBI:17544"/>
        <dbReference type="ChEBI" id="CHEBI:30616"/>
        <dbReference type="ChEBI" id="CHEBI:33019"/>
        <dbReference type="ChEBI" id="CHEBI:57926"/>
        <dbReference type="ChEBI" id="CHEBI:73682"/>
        <dbReference type="EC" id="2.7.7.87"/>
    </reaction>
</comment>
<evidence type="ECO:0000256" key="8">
    <source>
        <dbReference type="ARBA" id="ARBA00022741"/>
    </source>
</evidence>
<gene>
    <name evidence="13" type="ORF">METZ01_LOCUS392533</name>
</gene>
<dbReference type="GO" id="GO:0008033">
    <property type="term" value="P:tRNA processing"/>
    <property type="evidence" value="ECO:0007669"/>
    <property type="project" value="UniProtKB-KW"/>
</dbReference>
<evidence type="ECO:0000256" key="1">
    <source>
        <dbReference type="ARBA" id="ARBA00004496"/>
    </source>
</evidence>
<sequence length="193" mass="21552">MIYPATDQYIDLAKNTLENGEVIVYPTDTLYGFGVDATNTEAIQRLNRLKGRVNPLSIVLESVDHMHDFAEFDVEIKSEINKLFPGSYTVLLPSKKSDLSPLVQNGFPNIGVRIPDHFFPVQLVKLLGKPIITTSINRHGNEPLNDVTQVEIDFPNVDIFEDSNHIQSKGSTIIDYSMSPPKVIRDGDGPYPL</sequence>
<comment type="similarity">
    <text evidence="2">Belongs to the SUA5 family.</text>
</comment>
<keyword evidence="4" id="KW-0963">Cytoplasm</keyword>
<dbReference type="PANTHER" id="PTHR17490">
    <property type="entry name" value="SUA5"/>
    <property type="match status" value="1"/>
</dbReference>
<comment type="subcellular location">
    <subcellularLocation>
        <location evidence="1">Cytoplasm</location>
    </subcellularLocation>
</comment>
<dbReference type="EC" id="2.7.7.87" evidence="3"/>
<dbReference type="PANTHER" id="PTHR17490:SF16">
    <property type="entry name" value="THREONYLCARBAMOYL-AMP SYNTHASE"/>
    <property type="match status" value="1"/>
</dbReference>
<dbReference type="AlphaFoldDB" id="A0A382UZM0"/>
<evidence type="ECO:0000313" key="13">
    <source>
        <dbReference type="EMBL" id="SVD39679.1"/>
    </source>
</evidence>
<accession>A0A382UZM0</accession>
<evidence type="ECO:0000259" key="12">
    <source>
        <dbReference type="PROSITE" id="PS51163"/>
    </source>
</evidence>
<dbReference type="NCBIfam" id="TIGR00057">
    <property type="entry name" value="L-threonylcarbamoyladenylate synthase"/>
    <property type="match status" value="1"/>
</dbReference>
<keyword evidence="9" id="KW-0067">ATP-binding</keyword>
<reference evidence="13" key="1">
    <citation type="submission" date="2018-05" db="EMBL/GenBank/DDBJ databases">
        <authorList>
            <person name="Lanie J.A."/>
            <person name="Ng W.-L."/>
            <person name="Kazmierczak K.M."/>
            <person name="Andrzejewski T.M."/>
            <person name="Davidsen T.M."/>
            <person name="Wayne K.J."/>
            <person name="Tettelin H."/>
            <person name="Glass J.I."/>
            <person name="Rusch D."/>
            <person name="Podicherti R."/>
            <person name="Tsui H.-C.T."/>
            <person name="Winkler M.E."/>
        </authorList>
    </citation>
    <scope>NUCLEOTIDE SEQUENCE</scope>
</reference>
<dbReference type="Pfam" id="PF01300">
    <property type="entry name" value="Sua5_yciO_yrdC"/>
    <property type="match status" value="1"/>
</dbReference>
<dbReference type="GO" id="GO:0003725">
    <property type="term" value="F:double-stranded RNA binding"/>
    <property type="evidence" value="ECO:0007669"/>
    <property type="project" value="InterPro"/>
</dbReference>
<keyword evidence="6" id="KW-0819">tRNA processing</keyword>
<dbReference type="GO" id="GO:0006450">
    <property type="term" value="P:regulation of translational fidelity"/>
    <property type="evidence" value="ECO:0007669"/>
    <property type="project" value="TreeGrafter"/>
</dbReference>
<evidence type="ECO:0000256" key="9">
    <source>
        <dbReference type="ARBA" id="ARBA00022840"/>
    </source>
</evidence>
<name>A0A382UZM0_9ZZZZ</name>
<dbReference type="GO" id="GO:0005737">
    <property type="term" value="C:cytoplasm"/>
    <property type="evidence" value="ECO:0007669"/>
    <property type="project" value="UniProtKB-SubCell"/>
</dbReference>
<evidence type="ECO:0000256" key="6">
    <source>
        <dbReference type="ARBA" id="ARBA00022694"/>
    </source>
</evidence>
<dbReference type="PROSITE" id="PS51163">
    <property type="entry name" value="YRDC"/>
    <property type="match status" value="1"/>
</dbReference>
<dbReference type="InterPro" id="IPR050156">
    <property type="entry name" value="TC-AMP_synthase_SUA5"/>
</dbReference>
<dbReference type="GO" id="GO:0005524">
    <property type="term" value="F:ATP binding"/>
    <property type="evidence" value="ECO:0007669"/>
    <property type="project" value="UniProtKB-KW"/>
</dbReference>
<dbReference type="InterPro" id="IPR017945">
    <property type="entry name" value="DHBP_synth_RibB-like_a/b_dom"/>
</dbReference>
<evidence type="ECO:0000256" key="3">
    <source>
        <dbReference type="ARBA" id="ARBA00012584"/>
    </source>
</evidence>